<dbReference type="Proteomes" id="UP000233551">
    <property type="component" value="Unassembled WGS sequence"/>
</dbReference>
<proteinExistence type="predicted"/>
<organism evidence="2 3">
    <name type="scientific">Punica granatum</name>
    <name type="common">Pomegranate</name>
    <dbReference type="NCBI Taxonomy" id="22663"/>
    <lineage>
        <taxon>Eukaryota</taxon>
        <taxon>Viridiplantae</taxon>
        <taxon>Streptophyta</taxon>
        <taxon>Embryophyta</taxon>
        <taxon>Tracheophyta</taxon>
        <taxon>Spermatophyta</taxon>
        <taxon>Magnoliopsida</taxon>
        <taxon>eudicotyledons</taxon>
        <taxon>Gunneridae</taxon>
        <taxon>Pentapetalae</taxon>
        <taxon>rosids</taxon>
        <taxon>malvids</taxon>
        <taxon>Myrtales</taxon>
        <taxon>Lythraceae</taxon>
        <taxon>Punica</taxon>
    </lineage>
</organism>
<evidence type="ECO:0000313" key="2">
    <source>
        <dbReference type="EMBL" id="PKI64329.1"/>
    </source>
</evidence>
<evidence type="ECO:0000313" key="3">
    <source>
        <dbReference type="Proteomes" id="UP000233551"/>
    </source>
</evidence>
<sequence length="208" mass="22084">MRGRSPKVGPKPNEGPEPDVRPKPNAVNAGREPDAGSELEAGPKPNEGPEPDVRPKPNAVNAGREPDAGSELEAGPKPNAVNACSIRKCKRCKSKGMVKAASGLPAKVDTNRLSFGVGGRAGRPLVIARLAMERGEDRKWSTREGYYNSHVVRDGWPGWTASGHSTSRHGEVKTASGLPAKVITTHMSYGTGGRDGRPLVIARLAMER</sequence>
<dbReference type="AlphaFoldDB" id="A0A2I0K6Z7"/>
<dbReference type="EMBL" id="PGOL01000834">
    <property type="protein sequence ID" value="PKI64329.1"/>
    <property type="molecule type" value="Genomic_DNA"/>
</dbReference>
<name>A0A2I0K6Z7_PUNGR</name>
<protein>
    <submittedName>
        <fullName evidence="2">Uncharacterized protein</fullName>
    </submittedName>
</protein>
<evidence type="ECO:0000256" key="1">
    <source>
        <dbReference type="SAM" id="MobiDB-lite"/>
    </source>
</evidence>
<feature type="region of interest" description="Disordered" evidence="1">
    <location>
        <begin position="1"/>
        <end position="79"/>
    </location>
</feature>
<comment type="caution">
    <text evidence="2">The sequence shown here is derived from an EMBL/GenBank/DDBJ whole genome shotgun (WGS) entry which is preliminary data.</text>
</comment>
<accession>A0A2I0K6Z7</accession>
<gene>
    <name evidence="2" type="ORF">CRG98_015278</name>
</gene>
<keyword evidence="3" id="KW-1185">Reference proteome</keyword>
<reference evidence="2 3" key="1">
    <citation type="submission" date="2017-11" db="EMBL/GenBank/DDBJ databases">
        <title>De-novo sequencing of pomegranate (Punica granatum L.) genome.</title>
        <authorList>
            <person name="Akparov Z."/>
            <person name="Amiraslanov A."/>
            <person name="Hajiyeva S."/>
            <person name="Abbasov M."/>
            <person name="Kaur K."/>
            <person name="Hamwieh A."/>
            <person name="Solovyev V."/>
            <person name="Salamov A."/>
            <person name="Braich B."/>
            <person name="Kosarev P."/>
            <person name="Mahmoud A."/>
            <person name="Hajiyev E."/>
            <person name="Babayeva S."/>
            <person name="Izzatullayeva V."/>
            <person name="Mammadov A."/>
            <person name="Mammadov A."/>
            <person name="Sharifova S."/>
            <person name="Ojaghi J."/>
            <person name="Eynullazada K."/>
            <person name="Bayramov B."/>
            <person name="Abdulazimova A."/>
            <person name="Shahmuradov I."/>
        </authorList>
    </citation>
    <scope>NUCLEOTIDE SEQUENCE [LARGE SCALE GENOMIC DNA]</scope>
    <source>
        <strain evidence="3">cv. AG2017</strain>
        <tissue evidence="2">Leaf</tissue>
    </source>
</reference>